<evidence type="ECO:0000256" key="3">
    <source>
        <dbReference type="SAM" id="MobiDB-lite"/>
    </source>
</evidence>
<evidence type="ECO:0000256" key="2">
    <source>
        <dbReference type="PROSITE-ProRule" id="PRU00317"/>
    </source>
</evidence>
<dbReference type="OMA" id="FIIEMCY"/>
<dbReference type="PROSITE" id="PS50302">
    <property type="entry name" value="PUM"/>
    <property type="match status" value="7"/>
</dbReference>
<dbReference type="Gene3D" id="1.25.10.10">
    <property type="entry name" value="Leucine-rich Repeat Variant"/>
    <property type="match status" value="1"/>
</dbReference>
<gene>
    <name evidence="5" type="ORF">EIN_129720</name>
</gene>
<dbReference type="GO" id="GO:0005737">
    <property type="term" value="C:cytoplasm"/>
    <property type="evidence" value="ECO:0007669"/>
    <property type="project" value="TreeGrafter"/>
</dbReference>
<feature type="repeat" description="Pumilio" evidence="2">
    <location>
        <begin position="345"/>
        <end position="380"/>
    </location>
</feature>
<dbReference type="GO" id="GO:0010608">
    <property type="term" value="P:post-transcriptional regulation of gene expression"/>
    <property type="evidence" value="ECO:0007669"/>
    <property type="project" value="TreeGrafter"/>
</dbReference>
<dbReference type="AlphaFoldDB" id="L7FMP4"/>
<feature type="repeat" description="Pumilio" evidence="2">
    <location>
        <begin position="273"/>
        <end position="308"/>
    </location>
</feature>
<dbReference type="PANTHER" id="PTHR12537">
    <property type="entry name" value="RNA BINDING PROTEIN PUMILIO-RELATED"/>
    <property type="match status" value="1"/>
</dbReference>
<dbReference type="SMART" id="SM00025">
    <property type="entry name" value="Pumilio"/>
    <property type="match status" value="8"/>
</dbReference>
<dbReference type="KEGG" id="eiv:EIN_129720"/>
<dbReference type="InterPro" id="IPR001313">
    <property type="entry name" value="Pumilio_RNA-bd_rpt"/>
</dbReference>
<keyword evidence="1" id="KW-0677">Repeat</keyword>
<feature type="domain" description="PUM-HD" evidence="4">
    <location>
        <begin position="140"/>
        <end position="484"/>
    </location>
</feature>
<sequence length="486" mass="55785">MEQSTQSLLSRLLDDEDDFGKDGLDSSLYLPNQTDDESHPAQFTFTNPENDPSELSRAFSVPMQSNFISPFMTPESANNSFLSQFLGDHYESPNFKTSAKAFKPGKNSFSQKALPTSIPSLEESVGNLRASPRVQTLISTPPAYKKPSHNMKFSKSLKQPSFFSTKTHTVTDLCKDQQGSRRIQQFLDTASKAEVEEIFNFISNDIYELMLDLFGNYVIQKLFEFGTKEIRDVFMDVVKSRVVMLSTHTYGCRVIQKAVEFIDAKQMGILADEIKGHIVAFVEDQNGNHVIQRFIEFMPSIYSSMISEEITGHVVSFGKHAYGCRVVQKLVERREDVIHRTLNKELENNIWDLAMNQYGNYVIQHLLEKGTRVQQNMVINEMKGKFCEFSTKKYSSNVVEKCMHCCTPTQRDGFVNEICGKKDNEMLLKLMKDPYANYVIQTLVEVMDEEQRKCFIEKRVFPNINQLKKVSYSKHLLQRLNIEVDN</sequence>
<dbReference type="EMBL" id="KB206458">
    <property type="protein sequence ID" value="ELP91602.1"/>
    <property type="molecule type" value="Genomic_DNA"/>
</dbReference>
<feature type="region of interest" description="Disordered" evidence="3">
    <location>
        <begin position="1"/>
        <end position="41"/>
    </location>
</feature>
<feature type="repeat" description="Pumilio" evidence="2">
    <location>
        <begin position="237"/>
        <end position="272"/>
    </location>
</feature>
<dbReference type="SUPFAM" id="SSF48371">
    <property type="entry name" value="ARM repeat"/>
    <property type="match status" value="1"/>
</dbReference>
<evidence type="ECO:0000313" key="6">
    <source>
        <dbReference type="Proteomes" id="UP000014680"/>
    </source>
</evidence>
<dbReference type="GeneID" id="14890565"/>
<feature type="repeat" description="Pumilio" evidence="2">
    <location>
        <begin position="309"/>
        <end position="344"/>
    </location>
</feature>
<dbReference type="InterPro" id="IPR033133">
    <property type="entry name" value="PUM-HD"/>
</dbReference>
<evidence type="ECO:0000313" key="5">
    <source>
        <dbReference type="EMBL" id="ELP91602.1"/>
    </source>
</evidence>
<organism evidence="5 6">
    <name type="scientific">Entamoeba invadens IP1</name>
    <dbReference type="NCBI Taxonomy" id="370355"/>
    <lineage>
        <taxon>Eukaryota</taxon>
        <taxon>Amoebozoa</taxon>
        <taxon>Evosea</taxon>
        <taxon>Archamoebae</taxon>
        <taxon>Mastigamoebida</taxon>
        <taxon>Entamoebidae</taxon>
        <taxon>Entamoeba</taxon>
    </lineage>
</organism>
<reference evidence="5 6" key="1">
    <citation type="submission" date="2012-10" db="EMBL/GenBank/DDBJ databases">
        <authorList>
            <person name="Zafar N."/>
            <person name="Inman J."/>
            <person name="Hall N."/>
            <person name="Lorenzi H."/>
            <person name="Caler E."/>
        </authorList>
    </citation>
    <scope>NUCLEOTIDE SEQUENCE [LARGE SCALE GENOMIC DNA]</scope>
    <source>
        <strain evidence="5 6">IP1</strain>
    </source>
</reference>
<evidence type="ECO:0000259" key="4">
    <source>
        <dbReference type="PROSITE" id="PS50303"/>
    </source>
</evidence>
<dbReference type="InterPro" id="IPR016024">
    <property type="entry name" value="ARM-type_fold"/>
</dbReference>
<feature type="repeat" description="Pumilio" evidence="2">
    <location>
        <begin position="417"/>
        <end position="457"/>
    </location>
</feature>
<name>L7FMP4_ENTIV</name>
<dbReference type="RefSeq" id="XP_004258373.1">
    <property type="nucleotide sequence ID" value="XM_004258325.1"/>
</dbReference>
<feature type="repeat" description="Pumilio" evidence="2">
    <location>
        <begin position="381"/>
        <end position="416"/>
    </location>
</feature>
<dbReference type="Pfam" id="PF00806">
    <property type="entry name" value="PUF"/>
    <property type="match status" value="8"/>
</dbReference>
<dbReference type="VEuPathDB" id="AmoebaDB:EIN_129720"/>
<keyword evidence="6" id="KW-1185">Reference proteome</keyword>
<dbReference type="InterPro" id="IPR011989">
    <property type="entry name" value="ARM-like"/>
</dbReference>
<evidence type="ECO:0000256" key="1">
    <source>
        <dbReference type="ARBA" id="ARBA00022737"/>
    </source>
</evidence>
<dbReference type="GO" id="GO:0003730">
    <property type="term" value="F:mRNA 3'-UTR binding"/>
    <property type="evidence" value="ECO:0007669"/>
    <property type="project" value="TreeGrafter"/>
</dbReference>
<dbReference type="OrthoDB" id="668540at2759"/>
<dbReference type="PANTHER" id="PTHR12537:SF12">
    <property type="entry name" value="MATERNAL PROTEIN PUMILIO"/>
    <property type="match status" value="1"/>
</dbReference>
<feature type="repeat" description="Pumilio" evidence="2">
    <location>
        <begin position="200"/>
        <end position="236"/>
    </location>
</feature>
<dbReference type="InterPro" id="IPR033712">
    <property type="entry name" value="Pumilio_RNA-bd"/>
</dbReference>
<dbReference type="CDD" id="cd07920">
    <property type="entry name" value="Pumilio"/>
    <property type="match status" value="1"/>
</dbReference>
<accession>L7FMP4</accession>
<proteinExistence type="predicted"/>
<dbReference type="Proteomes" id="UP000014680">
    <property type="component" value="Unassembled WGS sequence"/>
</dbReference>
<protein>
    <submittedName>
        <fullName evidence="5">Pumilio domain containing protein C6G9.14, putative</fullName>
    </submittedName>
</protein>
<dbReference type="PROSITE" id="PS50303">
    <property type="entry name" value="PUM_HD"/>
    <property type="match status" value="1"/>
</dbReference>